<dbReference type="AlphaFoldDB" id="A0A9W9LRE2"/>
<keyword evidence="3" id="KW-1185">Reference proteome</keyword>
<protein>
    <submittedName>
        <fullName evidence="2">Uncharacterized protein</fullName>
    </submittedName>
</protein>
<organism evidence="2 3">
    <name type="scientific">Penicillium capsulatum</name>
    <dbReference type="NCBI Taxonomy" id="69766"/>
    <lineage>
        <taxon>Eukaryota</taxon>
        <taxon>Fungi</taxon>
        <taxon>Dikarya</taxon>
        <taxon>Ascomycota</taxon>
        <taxon>Pezizomycotina</taxon>
        <taxon>Eurotiomycetes</taxon>
        <taxon>Eurotiomycetidae</taxon>
        <taxon>Eurotiales</taxon>
        <taxon>Aspergillaceae</taxon>
        <taxon>Penicillium</taxon>
    </lineage>
</organism>
<accession>A0A9W9LRE2</accession>
<feature type="signal peptide" evidence="1">
    <location>
        <begin position="1"/>
        <end position="22"/>
    </location>
</feature>
<evidence type="ECO:0000313" key="3">
    <source>
        <dbReference type="Proteomes" id="UP001146351"/>
    </source>
</evidence>
<gene>
    <name evidence="2" type="ORF">N7492_005720</name>
</gene>
<evidence type="ECO:0000256" key="1">
    <source>
        <dbReference type="SAM" id="SignalP"/>
    </source>
</evidence>
<keyword evidence="1" id="KW-0732">Signal</keyword>
<feature type="chain" id="PRO_5040995427" evidence="1">
    <location>
        <begin position="23"/>
        <end position="63"/>
    </location>
</feature>
<dbReference type="Proteomes" id="UP001146351">
    <property type="component" value="Unassembled WGS sequence"/>
</dbReference>
<proteinExistence type="predicted"/>
<evidence type="ECO:0000313" key="2">
    <source>
        <dbReference type="EMBL" id="KAJ5173127.1"/>
    </source>
</evidence>
<reference evidence="2" key="1">
    <citation type="submission" date="2022-11" db="EMBL/GenBank/DDBJ databases">
        <authorList>
            <person name="Petersen C."/>
        </authorList>
    </citation>
    <scope>NUCLEOTIDE SEQUENCE</scope>
    <source>
        <strain evidence="2">IBT 21917</strain>
    </source>
</reference>
<reference evidence="2" key="2">
    <citation type="journal article" date="2023" name="IMA Fungus">
        <title>Comparative genomic study of the Penicillium genus elucidates a diverse pangenome and 15 lateral gene transfer events.</title>
        <authorList>
            <person name="Petersen C."/>
            <person name="Sorensen T."/>
            <person name="Nielsen M.R."/>
            <person name="Sondergaard T.E."/>
            <person name="Sorensen J.L."/>
            <person name="Fitzpatrick D.A."/>
            <person name="Frisvad J.C."/>
            <person name="Nielsen K.L."/>
        </authorList>
    </citation>
    <scope>NUCLEOTIDE SEQUENCE</scope>
    <source>
        <strain evidence="2">IBT 21917</strain>
    </source>
</reference>
<comment type="caution">
    <text evidence="2">The sequence shown here is derived from an EMBL/GenBank/DDBJ whole genome shotgun (WGS) entry which is preliminary data.</text>
</comment>
<dbReference type="EMBL" id="JAPQKO010000003">
    <property type="protein sequence ID" value="KAJ5173127.1"/>
    <property type="molecule type" value="Genomic_DNA"/>
</dbReference>
<name>A0A9W9LRE2_9EURO</name>
<sequence length="63" mass="6654">MRLNTNTLVGAFMVTLVSTASAATVWAEIKGEGEVGEFQARRIGGPGWILSEQAKGETLSSNN</sequence>